<keyword evidence="2" id="KW-0812">Transmembrane</keyword>
<dbReference type="EMBL" id="UINC01029577">
    <property type="protein sequence ID" value="SVB12523.1"/>
    <property type="molecule type" value="Genomic_DNA"/>
</dbReference>
<keyword evidence="2" id="KW-1133">Transmembrane helix</keyword>
<protein>
    <recommendedName>
        <fullName evidence="6">DUF2207 domain-containing protein</fullName>
    </recommendedName>
</protein>
<evidence type="ECO:0008006" key="6">
    <source>
        <dbReference type="Google" id="ProtNLM"/>
    </source>
</evidence>
<evidence type="ECO:0000259" key="3">
    <source>
        <dbReference type="Pfam" id="PF09972"/>
    </source>
</evidence>
<keyword evidence="2" id="KW-0472">Membrane</keyword>
<feature type="region of interest" description="Disordered" evidence="1">
    <location>
        <begin position="578"/>
        <end position="600"/>
    </location>
</feature>
<evidence type="ECO:0000313" key="5">
    <source>
        <dbReference type="EMBL" id="SVB12523.1"/>
    </source>
</evidence>
<feature type="transmembrane region" description="Helical" evidence="2">
    <location>
        <begin position="435"/>
        <end position="453"/>
    </location>
</feature>
<feature type="domain" description="DUF2207" evidence="3">
    <location>
        <begin position="27"/>
        <end position="206"/>
    </location>
</feature>
<proteinExistence type="predicted"/>
<reference evidence="5" key="1">
    <citation type="submission" date="2018-05" db="EMBL/GenBank/DDBJ databases">
        <authorList>
            <person name="Lanie J.A."/>
            <person name="Ng W.-L."/>
            <person name="Kazmierczak K.M."/>
            <person name="Andrzejewski T.M."/>
            <person name="Davidsen T.M."/>
            <person name="Wayne K.J."/>
            <person name="Tettelin H."/>
            <person name="Glass J.I."/>
            <person name="Rusch D."/>
            <person name="Podicherti R."/>
            <person name="Tsui H.-C.T."/>
            <person name="Winkler M.E."/>
        </authorList>
    </citation>
    <scope>NUCLEOTIDE SEQUENCE</scope>
</reference>
<feature type="transmembrane region" description="Helical" evidence="2">
    <location>
        <begin position="257"/>
        <end position="277"/>
    </location>
</feature>
<name>A0A382BH47_9ZZZZ</name>
<organism evidence="5">
    <name type="scientific">marine metagenome</name>
    <dbReference type="NCBI Taxonomy" id="408172"/>
    <lineage>
        <taxon>unclassified sequences</taxon>
        <taxon>metagenomes</taxon>
        <taxon>ecological metagenomes</taxon>
    </lineage>
</organism>
<dbReference type="Pfam" id="PF20990">
    <property type="entry name" value="DUF2207_C"/>
    <property type="match status" value="1"/>
</dbReference>
<evidence type="ECO:0000256" key="1">
    <source>
        <dbReference type="SAM" id="MobiDB-lite"/>
    </source>
</evidence>
<feature type="compositionally biased region" description="Gly residues" evidence="1">
    <location>
        <begin position="579"/>
        <end position="600"/>
    </location>
</feature>
<accession>A0A382BH47</accession>
<evidence type="ECO:0000256" key="2">
    <source>
        <dbReference type="SAM" id="Phobius"/>
    </source>
</evidence>
<dbReference type="Pfam" id="PF09972">
    <property type="entry name" value="DUF2207"/>
    <property type="match status" value="1"/>
</dbReference>
<gene>
    <name evidence="5" type="ORF">METZ01_LOCUS165377</name>
</gene>
<feature type="domain" description="Predicted membrane protein YciQ-like C-terminal" evidence="4">
    <location>
        <begin position="294"/>
        <end position="533"/>
    </location>
</feature>
<evidence type="ECO:0000259" key="4">
    <source>
        <dbReference type="Pfam" id="PF20990"/>
    </source>
</evidence>
<dbReference type="AlphaFoldDB" id="A0A382BH47"/>
<dbReference type="InterPro" id="IPR048389">
    <property type="entry name" value="YciQ-like_C"/>
</dbReference>
<dbReference type="InterPro" id="IPR018702">
    <property type="entry name" value="DUF2207"/>
</dbReference>
<sequence>MKKYKLVFLLFFLPVFIFGSKNKKYYITNVDIIGQLIEDGSVDVTENRTYKFKGSFKYAFQKLKKSEGIRYDNISVSEGQSYYYLSSQKDLGSYQIIESDDHIEIRWNFKAKNESRTFTLKYIIYDLIERYNDAATIYHKFVGNDWRRSQKNVTITLLPPVNISQYDLQAWLHGPLWAEYKITPEGIVEAWCDNLPKKTFFEIRAIYPQNLFFKVPISPNSVKSQIIVEETKGVEIANQKRQNAIIKEREKVERWEIGKWVVIIFCMTFIFGWIYLYGQFGKRPQVPYKIGISSDIPEPIAPALLQYLLANREIYGNSLIATIFDLSRKNIMHIKRDKVEKKSFFGKIKTKDEYIWEIDRDVWDSNRSTLLKYENQLLEFIFNKLANGNNTITVKEIKKSTKAFTKFFNEWKKLVKSTAEDKQWWDKNSIKGMKYSFFLTGCIGICNIPFIFLFGPWAIISGVTTILILLLSFAIAHRTLEGEILYKKWIGLKKYLTKGHFNKLDIEDSINNISDYLLYSTVLGIKSKMVEQMISNIPDKEINNIFHWYGDGYISHDGFANSFNTMISATSSTMSTASGSGGGASAGGGGGSGGGGGGAG</sequence>
<feature type="transmembrane region" description="Helical" evidence="2">
    <location>
        <begin position="459"/>
        <end position="480"/>
    </location>
</feature>